<dbReference type="InterPro" id="IPR040442">
    <property type="entry name" value="Pyrv_kinase-like_dom_sf"/>
</dbReference>
<dbReference type="GO" id="GO:0003824">
    <property type="term" value="F:catalytic activity"/>
    <property type="evidence" value="ECO:0007669"/>
    <property type="project" value="InterPro"/>
</dbReference>
<dbReference type="InterPro" id="IPR015813">
    <property type="entry name" value="Pyrv/PenolPyrv_kinase-like_dom"/>
</dbReference>
<dbReference type="Pfam" id="PF03328">
    <property type="entry name" value="HpcH_HpaI"/>
    <property type="match status" value="1"/>
</dbReference>
<evidence type="ECO:0000256" key="2">
    <source>
        <dbReference type="ARBA" id="ARBA00022723"/>
    </source>
</evidence>
<evidence type="ECO:0000256" key="3">
    <source>
        <dbReference type="ARBA" id="ARBA00022842"/>
    </source>
</evidence>
<reference evidence="5" key="1">
    <citation type="submission" date="2020-05" db="EMBL/GenBank/DDBJ databases">
        <authorList>
            <person name="Chiriac C."/>
            <person name="Salcher M."/>
            <person name="Ghai R."/>
            <person name="Kavagutti S V."/>
        </authorList>
    </citation>
    <scope>NUCLEOTIDE SEQUENCE</scope>
</reference>
<dbReference type="GO" id="GO:0006107">
    <property type="term" value="P:oxaloacetate metabolic process"/>
    <property type="evidence" value="ECO:0007669"/>
    <property type="project" value="TreeGrafter"/>
</dbReference>
<organism evidence="5">
    <name type="scientific">freshwater metagenome</name>
    <dbReference type="NCBI Taxonomy" id="449393"/>
    <lineage>
        <taxon>unclassified sequences</taxon>
        <taxon>metagenomes</taxon>
        <taxon>ecological metagenomes</taxon>
    </lineage>
</organism>
<dbReference type="PANTHER" id="PTHR32308">
    <property type="entry name" value="LYASE BETA SUBUNIT, PUTATIVE (AFU_ORTHOLOGUE AFUA_4G13030)-RELATED"/>
    <property type="match status" value="1"/>
</dbReference>
<dbReference type="InterPro" id="IPR005000">
    <property type="entry name" value="Aldolase/citrate-lyase_domain"/>
</dbReference>
<sequence>MHEAGVSDSQLRRSLFAVPASSEKMIEKAKGFIVDQIFLDLEDAVAPDAKTQARQLIAALNSSDFKAPQVSIRINAIDTPWFSEDVELLKSKAGSWVNSIILPKVHTVNEIEVFSKHLAEIENTSGRAKGSIAIDAQIESAKGLVNCEAIAACERVTSLNFGPADFMADLGAPSQSVTSHEYALMKILVAARAAGIAALDGPTLEVREISKFEASAQIAAAMGFDGKWVLHPDQIESCHRIFTPSQERFDDAACLLEAYEYFTSAAGGAKGAAIYMGAMIDEASRKMALAVVARGLASGLKQIKIFTP</sequence>
<dbReference type="EMBL" id="CAEZTL010000046">
    <property type="protein sequence ID" value="CAB4569488.1"/>
    <property type="molecule type" value="Genomic_DNA"/>
</dbReference>
<accession>A0A6J6E822</accession>
<keyword evidence="2" id="KW-0479">Metal-binding</keyword>
<protein>
    <submittedName>
        <fullName evidence="5">Unannotated protein</fullName>
    </submittedName>
</protein>
<gene>
    <name evidence="5" type="ORF">UFOPK1683_00594</name>
</gene>
<dbReference type="SUPFAM" id="SSF51621">
    <property type="entry name" value="Phosphoenolpyruvate/pyruvate domain"/>
    <property type="match status" value="1"/>
</dbReference>
<evidence type="ECO:0000256" key="1">
    <source>
        <dbReference type="ARBA" id="ARBA00001946"/>
    </source>
</evidence>
<evidence type="ECO:0000313" key="5">
    <source>
        <dbReference type="EMBL" id="CAB4569488.1"/>
    </source>
</evidence>
<proteinExistence type="predicted"/>
<feature type="domain" description="HpcH/HpaI aldolase/citrate lyase" evidence="4">
    <location>
        <begin position="14"/>
        <end position="232"/>
    </location>
</feature>
<dbReference type="FunFam" id="3.20.20.60:FF:000013">
    <property type="entry name" value="Citrate lyase beta subunit"/>
    <property type="match status" value="1"/>
</dbReference>
<dbReference type="Gene3D" id="3.20.20.60">
    <property type="entry name" value="Phosphoenolpyruvate-binding domains"/>
    <property type="match status" value="1"/>
</dbReference>
<dbReference type="PANTHER" id="PTHR32308:SF10">
    <property type="entry name" value="CITRATE LYASE SUBUNIT BETA"/>
    <property type="match status" value="1"/>
</dbReference>
<dbReference type="PIRSF" id="PIRSF015582">
    <property type="entry name" value="Cit_lyase_B"/>
    <property type="match status" value="1"/>
</dbReference>
<name>A0A6J6E822_9ZZZZ</name>
<comment type="cofactor">
    <cofactor evidence="1">
        <name>Mg(2+)</name>
        <dbReference type="ChEBI" id="CHEBI:18420"/>
    </cofactor>
</comment>
<dbReference type="GO" id="GO:0000287">
    <property type="term" value="F:magnesium ion binding"/>
    <property type="evidence" value="ECO:0007669"/>
    <property type="project" value="TreeGrafter"/>
</dbReference>
<dbReference type="InterPro" id="IPR011206">
    <property type="entry name" value="Citrate_lyase_beta/mcl1/mcl2"/>
</dbReference>
<evidence type="ECO:0000259" key="4">
    <source>
        <dbReference type="Pfam" id="PF03328"/>
    </source>
</evidence>
<dbReference type="AlphaFoldDB" id="A0A6J6E822"/>
<keyword evidence="3" id="KW-0460">Magnesium</keyword>